<dbReference type="SUPFAM" id="SSF47384">
    <property type="entry name" value="Homodimeric domain of signal transducing histidine kinase"/>
    <property type="match status" value="1"/>
</dbReference>
<evidence type="ECO:0000256" key="8">
    <source>
        <dbReference type="ARBA" id="ARBA00023012"/>
    </source>
</evidence>
<dbReference type="PATRIC" id="fig|1886670.3.peg.4145"/>
<dbReference type="PRINTS" id="PR00344">
    <property type="entry name" value="BCTRLSENSOR"/>
</dbReference>
<keyword evidence="9" id="KW-1133">Transmembrane helix</keyword>
<keyword evidence="3" id="KW-0597">Phosphoprotein</keyword>
<dbReference type="SMART" id="SM00387">
    <property type="entry name" value="HATPase_c"/>
    <property type="match status" value="1"/>
</dbReference>
<dbReference type="CDD" id="cd00082">
    <property type="entry name" value="HisKA"/>
    <property type="match status" value="1"/>
</dbReference>
<keyword evidence="4 11" id="KW-0808">Transferase</keyword>
<dbReference type="PANTHER" id="PTHR43065">
    <property type="entry name" value="SENSOR HISTIDINE KINASE"/>
    <property type="match status" value="1"/>
</dbReference>
<feature type="transmembrane region" description="Helical" evidence="9">
    <location>
        <begin position="100"/>
        <end position="120"/>
    </location>
</feature>
<feature type="domain" description="Histidine kinase" evidence="10">
    <location>
        <begin position="348"/>
        <end position="553"/>
    </location>
</feature>
<dbReference type="PANTHER" id="PTHR43065:SF46">
    <property type="entry name" value="C4-DICARBOXYLATE TRANSPORT SENSOR PROTEIN DCTB"/>
    <property type="match status" value="1"/>
</dbReference>
<dbReference type="Gene3D" id="3.30.565.10">
    <property type="entry name" value="Histidine kinase-like ATPase, C-terminal domain"/>
    <property type="match status" value="1"/>
</dbReference>
<dbReference type="InterPro" id="IPR013656">
    <property type="entry name" value="PAS_4"/>
</dbReference>
<evidence type="ECO:0000313" key="11">
    <source>
        <dbReference type="EMBL" id="ODP26275.1"/>
    </source>
</evidence>
<evidence type="ECO:0000256" key="7">
    <source>
        <dbReference type="ARBA" id="ARBA00022840"/>
    </source>
</evidence>
<dbReference type="InterPro" id="IPR004358">
    <property type="entry name" value="Sig_transdc_His_kin-like_C"/>
</dbReference>
<evidence type="ECO:0000256" key="4">
    <source>
        <dbReference type="ARBA" id="ARBA00022679"/>
    </source>
</evidence>
<dbReference type="InterPro" id="IPR005467">
    <property type="entry name" value="His_kinase_dom"/>
</dbReference>
<comment type="caution">
    <text evidence="11">The sequence shown here is derived from an EMBL/GenBank/DDBJ whole genome shotgun (WGS) entry which is preliminary data.</text>
</comment>
<keyword evidence="12" id="KW-1185">Reference proteome</keyword>
<evidence type="ECO:0000313" key="12">
    <source>
        <dbReference type="Proteomes" id="UP000094578"/>
    </source>
</evidence>
<feature type="transmembrane region" description="Helical" evidence="9">
    <location>
        <begin position="33"/>
        <end position="54"/>
    </location>
</feature>
<accession>A0A1E3KZD7</accession>
<evidence type="ECO:0000256" key="1">
    <source>
        <dbReference type="ARBA" id="ARBA00000085"/>
    </source>
</evidence>
<dbReference type="InterPro" id="IPR003661">
    <property type="entry name" value="HisK_dim/P_dom"/>
</dbReference>
<dbReference type="Pfam" id="PF08448">
    <property type="entry name" value="PAS_4"/>
    <property type="match status" value="1"/>
</dbReference>
<reference evidence="11 12" key="1">
    <citation type="submission" date="2016-08" db="EMBL/GenBank/DDBJ databases">
        <title>Genome sequencing of Paenibacillus sp. TI45-13ar, isolated from Korean traditional nuruk.</title>
        <authorList>
            <person name="Kim S.-J."/>
        </authorList>
    </citation>
    <scope>NUCLEOTIDE SEQUENCE [LARGE SCALE GENOMIC DNA]</scope>
    <source>
        <strain evidence="11 12">TI45-13ar</strain>
    </source>
</reference>
<dbReference type="SMART" id="SM00388">
    <property type="entry name" value="HisKA"/>
    <property type="match status" value="1"/>
</dbReference>
<name>A0A1E3KZD7_9BACL</name>
<sequence length="563" mass="63075">MLSVGSAIFFFMGVIERSGYDSLHNGRLAWRGYSPVIVVSFAISIMICWFFSMYSASPYALHMGVVSLIVGVMYIGPLRGIVLLGLGIAMYFIFNNHWSWNGLLIDTGLLLFPFICLISLRFRIATLKVKRSFVASLILLSAVLSMIISLLNQNAVPMSPELWIMVVMIVLAALAAGDYCVQAIERIIEKKEIDRQMLRLSNKFITEAEKLRQIMNVSPMIITSLDEHGRITSINASALQLMKRSFPDMTAESAIGFHFTGLQKEDITPGLHEVVTLTKAAQAGQETINKLLRLGYGSFYVNIVPLRTFSEEPSGVVILSQDTTELERLRNELDHVEQLSLVGKMAASITHEIRNPMAVVRGFLQLMQEKSPPSLDHYYVIVMDELDRANSIINDFLSLAQNRVVEKQWIHLHSIIEELLPLLWADANLRGQSIVFVPGKDLPELNLNSKEIKQLILNLARNGMESMDDKGELKIETYCHGNEVTMSIQDIGPGISPDKLEKLFEPFYTTKSKGTGLGLSLCLSIVERHHGRIQVESEEGVKTTFNVIFDPSHDQVNSTENKD</sequence>
<dbReference type="Pfam" id="PF02518">
    <property type="entry name" value="HATPase_c"/>
    <property type="match status" value="1"/>
</dbReference>
<dbReference type="InterPro" id="IPR036097">
    <property type="entry name" value="HisK_dim/P_sf"/>
</dbReference>
<organism evidence="11 12">
    <name type="scientific">Paenibacillus nuruki</name>
    <dbReference type="NCBI Taxonomy" id="1886670"/>
    <lineage>
        <taxon>Bacteria</taxon>
        <taxon>Bacillati</taxon>
        <taxon>Bacillota</taxon>
        <taxon>Bacilli</taxon>
        <taxon>Bacillales</taxon>
        <taxon>Paenibacillaceae</taxon>
        <taxon>Paenibacillus</taxon>
    </lineage>
</organism>
<dbReference type="InterPro" id="IPR036890">
    <property type="entry name" value="HATPase_C_sf"/>
</dbReference>
<dbReference type="InterPro" id="IPR003594">
    <property type="entry name" value="HATPase_dom"/>
</dbReference>
<keyword evidence="9" id="KW-0812">Transmembrane</keyword>
<dbReference type="SUPFAM" id="SSF55785">
    <property type="entry name" value="PYP-like sensor domain (PAS domain)"/>
    <property type="match status" value="1"/>
</dbReference>
<evidence type="ECO:0000256" key="6">
    <source>
        <dbReference type="ARBA" id="ARBA00022777"/>
    </source>
</evidence>
<proteinExistence type="predicted"/>
<dbReference type="EMBL" id="MDER01000086">
    <property type="protein sequence ID" value="ODP26275.1"/>
    <property type="molecule type" value="Genomic_DNA"/>
</dbReference>
<dbReference type="STRING" id="1886670.PTI45_04115"/>
<keyword evidence="7" id="KW-0067">ATP-binding</keyword>
<gene>
    <name evidence="11" type="primary">pilS</name>
    <name evidence="11" type="ORF">PTI45_04115</name>
</gene>
<keyword evidence="8" id="KW-0902">Two-component regulatory system</keyword>
<dbReference type="GO" id="GO:0005524">
    <property type="term" value="F:ATP binding"/>
    <property type="evidence" value="ECO:0007669"/>
    <property type="project" value="UniProtKB-KW"/>
</dbReference>
<dbReference type="AlphaFoldDB" id="A0A1E3KZD7"/>
<dbReference type="Gene3D" id="1.10.287.130">
    <property type="match status" value="1"/>
</dbReference>
<evidence type="ECO:0000256" key="3">
    <source>
        <dbReference type="ARBA" id="ARBA00022553"/>
    </source>
</evidence>
<feature type="transmembrane region" description="Helical" evidence="9">
    <location>
        <begin position="132"/>
        <end position="150"/>
    </location>
</feature>
<dbReference type="Pfam" id="PF00512">
    <property type="entry name" value="HisKA"/>
    <property type="match status" value="1"/>
</dbReference>
<feature type="transmembrane region" description="Helical" evidence="9">
    <location>
        <begin position="162"/>
        <end position="181"/>
    </location>
</feature>
<dbReference type="InterPro" id="IPR035965">
    <property type="entry name" value="PAS-like_dom_sf"/>
</dbReference>
<dbReference type="SUPFAM" id="SSF55874">
    <property type="entry name" value="ATPase domain of HSP90 chaperone/DNA topoisomerase II/histidine kinase"/>
    <property type="match status" value="1"/>
</dbReference>
<evidence type="ECO:0000256" key="5">
    <source>
        <dbReference type="ARBA" id="ARBA00022741"/>
    </source>
</evidence>
<protein>
    <recommendedName>
        <fullName evidence="2">histidine kinase</fullName>
        <ecNumber evidence="2">2.7.13.3</ecNumber>
    </recommendedName>
</protein>
<evidence type="ECO:0000256" key="9">
    <source>
        <dbReference type="SAM" id="Phobius"/>
    </source>
</evidence>
<keyword evidence="9" id="KW-0472">Membrane</keyword>
<keyword evidence="5" id="KW-0547">Nucleotide-binding</keyword>
<dbReference type="Gene3D" id="3.30.450.20">
    <property type="entry name" value="PAS domain"/>
    <property type="match status" value="1"/>
</dbReference>
<evidence type="ECO:0000256" key="2">
    <source>
        <dbReference type="ARBA" id="ARBA00012438"/>
    </source>
</evidence>
<comment type="catalytic activity">
    <reaction evidence="1">
        <text>ATP + protein L-histidine = ADP + protein N-phospho-L-histidine.</text>
        <dbReference type="EC" id="2.7.13.3"/>
    </reaction>
</comment>
<dbReference type="GO" id="GO:0000155">
    <property type="term" value="F:phosphorelay sensor kinase activity"/>
    <property type="evidence" value="ECO:0007669"/>
    <property type="project" value="InterPro"/>
</dbReference>
<keyword evidence="6 11" id="KW-0418">Kinase</keyword>
<feature type="transmembrane region" description="Helical" evidence="9">
    <location>
        <begin position="66"/>
        <end position="94"/>
    </location>
</feature>
<dbReference type="PROSITE" id="PS50109">
    <property type="entry name" value="HIS_KIN"/>
    <property type="match status" value="1"/>
</dbReference>
<dbReference type="EC" id="2.7.13.3" evidence="2"/>
<evidence type="ECO:0000259" key="10">
    <source>
        <dbReference type="PROSITE" id="PS50109"/>
    </source>
</evidence>
<dbReference type="Proteomes" id="UP000094578">
    <property type="component" value="Unassembled WGS sequence"/>
</dbReference>